<dbReference type="SUPFAM" id="SSF63825">
    <property type="entry name" value="YWTD domain"/>
    <property type="match status" value="1"/>
</dbReference>
<dbReference type="Pfam" id="PF17170">
    <property type="entry name" value="DUF5128"/>
    <property type="match status" value="1"/>
</dbReference>
<reference evidence="1 2" key="1">
    <citation type="submission" date="2020-08" db="EMBL/GenBank/DDBJ databases">
        <title>Genome public.</title>
        <authorList>
            <person name="Liu C."/>
            <person name="Sun Q."/>
        </authorList>
    </citation>
    <scope>NUCLEOTIDE SEQUENCE [LARGE SCALE GENOMIC DNA]</scope>
    <source>
        <strain evidence="1 2">NSJ-79</strain>
    </source>
</reference>
<dbReference type="EMBL" id="JACOOJ010000027">
    <property type="protein sequence ID" value="MBC5633880.1"/>
    <property type="molecule type" value="Genomic_DNA"/>
</dbReference>
<dbReference type="Proteomes" id="UP000651475">
    <property type="component" value="Unassembled WGS sequence"/>
</dbReference>
<accession>A0ABR7DR17</accession>
<gene>
    <name evidence="1" type="ORF">H8S65_14065</name>
</gene>
<dbReference type="Gene3D" id="2.120.10.30">
    <property type="entry name" value="TolB, C-terminal domain"/>
    <property type="match status" value="1"/>
</dbReference>
<dbReference type="PROSITE" id="PS51257">
    <property type="entry name" value="PROKAR_LIPOPROTEIN"/>
    <property type="match status" value="1"/>
</dbReference>
<protein>
    <submittedName>
        <fullName evidence="1">6-bladed beta-propeller</fullName>
    </submittedName>
</protein>
<evidence type="ECO:0000313" key="2">
    <source>
        <dbReference type="Proteomes" id="UP000651475"/>
    </source>
</evidence>
<evidence type="ECO:0000313" key="1">
    <source>
        <dbReference type="EMBL" id="MBC5633880.1"/>
    </source>
</evidence>
<organism evidence="1 2">
    <name type="scientific">Parabacteroides hominis</name>
    <dbReference type="NCBI Taxonomy" id="2763057"/>
    <lineage>
        <taxon>Bacteria</taxon>
        <taxon>Pseudomonadati</taxon>
        <taxon>Bacteroidota</taxon>
        <taxon>Bacteroidia</taxon>
        <taxon>Bacteroidales</taxon>
        <taxon>Tannerellaceae</taxon>
        <taxon>Parabacteroides</taxon>
    </lineage>
</organism>
<proteinExistence type="predicted"/>
<dbReference type="RefSeq" id="WP_186930559.1">
    <property type="nucleotide sequence ID" value="NZ_JACOOJ010000027.1"/>
</dbReference>
<keyword evidence="2" id="KW-1185">Reference proteome</keyword>
<sequence length="438" mass="51135">MKIQFIAILFVSLVVSCGSHDSKNKIEPLAEENSIVCINIPDVLKQEKVKLCLSDEANKIDIVPLETTGYSLLSTIVDVFITDKEIFIWDLKNGIFRFSRDGTFLNKIGKRGQGPGEYLYVNQLIVDNDKVLISETGKESSATRRIHVYDFQGQFLQTILTPKLFVGTLGTLLFFNDERFAVDPIAVFDDFRKNYWTVALLDSSFNIKKEFYNPSFSGREKDIWENRSLSYGWKNFWEESGPFISIYKNDMHVCFYQEDTVYLYDKIEKELKPKYILNMGDKSTFETSHQFIKDLSFFKYLCLYNIYETQDNFYFVCTRGDKLYNIRYSKKSGETFISEKQAVLREKSLPGSPGFILRSYDFRRLTLKNDLCGGDFYVRFTPSDKYWVSVVESSKIEDLMEEIKNGRVKNEELKKEFIKKLDMMKEEDNPILLVVTLK</sequence>
<comment type="caution">
    <text evidence="1">The sequence shown here is derived from an EMBL/GenBank/DDBJ whole genome shotgun (WGS) entry which is preliminary data.</text>
</comment>
<name>A0ABR7DR17_9BACT</name>
<dbReference type="InterPro" id="IPR011042">
    <property type="entry name" value="6-blade_b-propeller_TolB-like"/>
</dbReference>